<dbReference type="CDD" id="cd03874">
    <property type="entry name" value="M28_PMSA_TfR_like"/>
    <property type="match status" value="1"/>
</dbReference>
<feature type="transmembrane region" description="Helical" evidence="2">
    <location>
        <begin position="113"/>
        <end position="129"/>
    </location>
</feature>
<dbReference type="PANTHER" id="PTHR10404:SF72">
    <property type="entry name" value="ZINC METALLOPROTEASE TRE2-RELATED"/>
    <property type="match status" value="1"/>
</dbReference>
<gene>
    <name evidence="4" type="primary">SUVC16G1050</name>
    <name evidence="4" type="ORF">SUVC_16G1050</name>
</gene>
<dbReference type="GO" id="GO:0004180">
    <property type="term" value="F:carboxypeptidase activity"/>
    <property type="evidence" value="ECO:0007669"/>
    <property type="project" value="TreeGrafter"/>
</dbReference>
<protein>
    <recommendedName>
        <fullName evidence="3">Transferrin receptor-like dimerisation domain-containing protein</fullName>
    </recommendedName>
</protein>
<evidence type="ECO:0000256" key="2">
    <source>
        <dbReference type="SAM" id="Phobius"/>
    </source>
</evidence>
<evidence type="ECO:0000256" key="1">
    <source>
        <dbReference type="SAM" id="MobiDB-lite"/>
    </source>
</evidence>
<name>A0AA35NNR0_SACUV</name>
<accession>A0AA35NNR0</accession>
<dbReference type="Pfam" id="PF04253">
    <property type="entry name" value="TFR_dimer"/>
    <property type="match status" value="1"/>
</dbReference>
<keyword evidence="2" id="KW-0472">Membrane</keyword>
<evidence type="ECO:0000313" key="5">
    <source>
        <dbReference type="Proteomes" id="UP001162090"/>
    </source>
</evidence>
<keyword evidence="2" id="KW-0812">Transmembrane</keyword>
<dbReference type="Gene3D" id="3.40.630.10">
    <property type="entry name" value="Zn peptidases"/>
    <property type="match status" value="1"/>
</dbReference>
<dbReference type="SUPFAM" id="SSF52025">
    <property type="entry name" value="PA domain"/>
    <property type="match status" value="1"/>
</dbReference>
<proteinExistence type="predicted"/>
<dbReference type="SUPFAM" id="SSF53187">
    <property type="entry name" value="Zn-dependent exopeptidases"/>
    <property type="match status" value="1"/>
</dbReference>
<dbReference type="Gene3D" id="1.20.930.40">
    <property type="entry name" value="Transferrin receptor-like, dimerisation domain"/>
    <property type="match status" value="1"/>
</dbReference>
<organism evidence="4 5">
    <name type="scientific">Saccharomyces uvarum</name>
    <name type="common">Yeast</name>
    <name type="synonym">Saccharomyces bayanus var. uvarum</name>
    <dbReference type="NCBI Taxonomy" id="230603"/>
    <lineage>
        <taxon>Eukaryota</taxon>
        <taxon>Fungi</taxon>
        <taxon>Dikarya</taxon>
        <taxon>Ascomycota</taxon>
        <taxon>Saccharomycotina</taxon>
        <taxon>Saccharomycetes</taxon>
        <taxon>Saccharomycetales</taxon>
        <taxon>Saccharomycetaceae</taxon>
        <taxon>Saccharomyces</taxon>
    </lineage>
</organism>
<feature type="compositionally biased region" description="Polar residues" evidence="1">
    <location>
        <begin position="15"/>
        <end position="27"/>
    </location>
</feature>
<dbReference type="SUPFAM" id="SSF47672">
    <property type="entry name" value="Transferrin receptor-like dimerisation domain"/>
    <property type="match status" value="1"/>
</dbReference>
<reference evidence="4" key="1">
    <citation type="submission" date="2022-10" db="EMBL/GenBank/DDBJ databases">
        <authorList>
            <person name="Byrne P K."/>
        </authorList>
    </citation>
    <scope>NUCLEOTIDE SEQUENCE</scope>
    <source>
        <strain evidence="4">CBS7001</strain>
    </source>
</reference>
<dbReference type="AlphaFoldDB" id="A0AA35NNR0"/>
<feature type="region of interest" description="Disordered" evidence="1">
    <location>
        <begin position="1"/>
        <end position="27"/>
    </location>
</feature>
<feature type="domain" description="Transferrin receptor-like dimerisation" evidence="3">
    <location>
        <begin position="644"/>
        <end position="771"/>
    </location>
</feature>
<evidence type="ECO:0000259" key="3">
    <source>
        <dbReference type="Pfam" id="PF04253"/>
    </source>
</evidence>
<evidence type="ECO:0000313" key="4">
    <source>
        <dbReference type="EMBL" id="CAI4052687.1"/>
    </source>
</evidence>
<dbReference type="InterPro" id="IPR046450">
    <property type="entry name" value="PA_dom_sf"/>
</dbReference>
<dbReference type="Gene3D" id="3.50.30.30">
    <property type="match status" value="1"/>
</dbReference>
<dbReference type="PANTHER" id="PTHR10404">
    <property type="entry name" value="N-ACETYLATED-ALPHA-LINKED ACIDIC DIPEPTIDASE"/>
    <property type="match status" value="1"/>
</dbReference>
<keyword evidence="2" id="KW-1133">Transmembrane helix</keyword>
<sequence>MVNTRGYTAVPNVERPTSNSQDVSSAPISESDMDIEIPLEPPVYVEEMGVEEPQVSEAFSEKVQRFRICFENNVVIPVKEKVVDPLAQIMSLVSEKFDLFLSKFGNILVMRRIFYLVIMSIVTALIIASDKLPNGTARGSSGLFSDHELLLEYAKKSIDLSKIERDLEYISSMPHMSGTSGDAAIRHYIRESFEKNGIKLAGEEEFMAYSNYPGNASLHVYPKGDSKGFDIPLNEENFNPMSRNGELKNTAVIYGNKASLDDMVSLKDEGVLNEDYILLIHYGDYVFQQMMRAQEYGAKAVIFITEPYKDNKNVIQMKSVALPQNGTGDALTPEWEGAIRDPIEVADAECLPKIPSIPISTDQGEKILSTLSDTGVKFSNNLFSGSANDCLLDLLVETATRERHPVHDIVGKIEGSEQDGKAIVISAPRNSVSFGATYPSFGTVVLLSLIQLYQEMVYKFDWKPLRNIYFISFGGSEFNEAGATELMEKRAEVLKSEIYTIIDVGQVGIWDDSSVLDVQCHPLLSDLFQKNGTSRGLDVKVDNIHQFGDWTPYLARGMPVAIISSPGVMNRKLPIDTVEDTFETVKDILRDKHKGEILSEMMMYLVEKSLELIDDPLIPFSVSNYADFLSNTLKGIQKECPDTVNFDGVFSGTALWKSTELQFDTWKSGWNDLMYGSGTSIEPTIIAINRWSWNYLLSRIGITQCLEEGLTERPFYKNVILGPKLWVEKEDPLHSWTFPEIRDSIAIKDWDSVQEQLNTLGTILQNTARYFLENKNLHEINTNNY</sequence>
<dbReference type="InterPro" id="IPR039373">
    <property type="entry name" value="Peptidase_M28B"/>
</dbReference>
<dbReference type="EMBL" id="OX365927">
    <property type="protein sequence ID" value="CAI4052687.1"/>
    <property type="molecule type" value="Genomic_DNA"/>
</dbReference>
<dbReference type="InterPro" id="IPR036757">
    <property type="entry name" value="TFR-like_dimer_dom_sf"/>
</dbReference>
<dbReference type="Proteomes" id="UP001162090">
    <property type="component" value="Chromosome 16"/>
</dbReference>
<dbReference type="InterPro" id="IPR007365">
    <property type="entry name" value="TFR-like_dimer_dom"/>
</dbReference>